<proteinExistence type="predicted"/>
<protein>
    <submittedName>
        <fullName evidence="1">Uncharacterized protein</fullName>
    </submittedName>
</protein>
<evidence type="ECO:0000313" key="2">
    <source>
        <dbReference type="Proteomes" id="UP001055811"/>
    </source>
</evidence>
<keyword evidence="2" id="KW-1185">Reference proteome</keyword>
<dbReference type="Proteomes" id="UP001055811">
    <property type="component" value="Linkage Group LG01"/>
</dbReference>
<gene>
    <name evidence="1" type="ORF">L2E82_03337</name>
</gene>
<reference evidence="2" key="1">
    <citation type="journal article" date="2022" name="Mol. Ecol. Resour.">
        <title>The genomes of chicory, endive, great burdock and yacon provide insights into Asteraceae palaeo-polyploidization history and plant inulin production.</title>
        <authorList>
            <person name="Fan W."/>
            <person name="Wang S."/>
            <person name="Wang H."/>
            <person name="Wang A."/>
            <person name="Jiang F."/>
            <person name="Liu H."/>
            <person name="Zhao H."/>
            <person name="Xu D."/>
            <person name="Zhang Y."/>
        </authorList>
    </citation>
    <scope>NUCLEOTIDE SEQUENCE [LARGE SCALE GENOMIC DNA]</scope>
    <source>
        <strain evidence="2">cv. Punajuju</strain>
    </source>
</reference>
<dbReference type="EMBL" id="CM042009">
    <property type="protein sequence ID" value="KAI3790357.1"/>
    <property type="molecule type" value="Genomic_DNA"/>
</dbReference>
<comment type="caution">
    <text evidence="1">The sequence shown here is derived from an EMBL/GenBank/DDBJ whole genome shotgun (WGS) entry which is preliminary data.</text>
</comment>
<organism evidence="1 2">
    <name type="scientific">Cichorium intybus</name>
    <name type="common">Chicory</name>
    <dbReference type="NCBI Taxonomy" id="13427"/>
    <lineage>
        <taxon>Eukaryota</taxon>
        <taxon>Viridiplantae</taxon>
        <taxon>Streptophyta</taxon>
        <taxon>Embryophyta</taxon>
        <taxon>Tracheophyta</taxon>
        <taxon>Spermatophyta</taxon>
        <taxon>Magnoliopsida</taxon>
        <taxon>eudicotyledons</taxon>
        <taxon>Gunneridae</taxon>
        <taxon>Pentapetalae</taxon>
        <taxon>asterids</taxon>
        <taxon>campanulids</taxon>
        <taxon>Asterales</taxon>
        <taxon>Asteraceae</taxon>
        <taxon>Cichorioideae</taxon>
        <taxon>Cichorieae</taxon>
        <taxon>Cichoriinae</taxon>
        <taxon>Cichorium</taxon>
    </lineage>
</organism>
<reference evidence="1 2" key="2">
    <citation type="journal article" date="2022" name="Mol. Ecol. Resour.">
        <title>The genomes of chicory, endive, great burdock and yacon provide insights into Asteraceae paleo-polyploidization history and plant inulin production.</title>
        <authorList>
            <person name="Fan W."/>
            <person name="Wang S."/>
            <person name="Wang H."/>
            <person name="Wang A."/>
            <person name="Jiang F."/>
            <person name="Liu H."/>
            <person name="Zhao H."/>
            <person name="Xu D."/>
            <person name="Zhang Y."/>
        </authorList>
    </citation>
    <scope>NUCLEOTIDE SEQUENCE [LARGE SCALE GENOMIC DNA]</scope>
    <source>
        <strain evidence="2">cv. Punajuju</strain>
        <tissue evidence="1">Leaves</tissue>
    </source>
</reference>
<accession>A0ACB9H3N2</accession>
<sequence length="238" mass="27616">MCTKKVYIYELSVFFVCTLCSFHIVHSREIENFFFFLTQLQKIKTTRQSAIAPQSKLPNPRSIISGEAPLTSVSGPSQSKKGEKVKMPLYDCMLLLKPTVRKESLIELVSRVGKHVYRRNGVITDLKSLGTVQLGYGIKKLDGRYYQGQMMQMTMMTPPSFNSELHYLNKEDRLLRWLLVKHRDMKFGSEFMNEDDGKSDLRMMRSSIYDVDSEEDEDNDDDDVEEYDIAHQQQNNDV</sequence>
<name>A0ACB9H3N2_CICIN</name>
<evidence type="ECO:0000313" key="1">
    <source>
        <dbReference type="EMBL" id="KAI3790357.1"/>
    </source>
</evidence>